<dbReference type="SUPFAM" id="SSF52922">
    <property type="entry name" value="TK C-terminal domain-like"/>
    <property type="match status" value="1"/>
</dbReference>
<dbReference type="SUPFAM" id="SSF52518">
    <property type="entry name" value="Thiamin diphosphate-binding fold (THDP-binding)"/>
    <property type="match status" value="1"/>
</dbReference>
<dbReference type="InterPro" id="IPR009014">
    <property type="entry name" value="Transketo_C/PFOR_II"/>
</dbReference>
<evidence type="ECO:0000256" key="1">
    <source>
        <dbReference type="ARBA" id="ARBA00001964"/>
    </source>
</evidence>
<dbReference type="Pfam" id="PF02780">
    <property type="entry name" value="Transketolase_C"/>
    <property type="match status" value="1"/>
</dbReference>
<organism evidence="6 7">
    <name type="scientific">Candidatus Kaiserbacteria bacterium RIFCSPHIGHO2_01_FULL_53_29</name>
    <dbReference type="NCBI Taxonomy" id="1798480"/>
    <lineage>
        <taxon>Bacteria</taxon>
        <taxon>Candidatus Kaiseribacteriota</taxon>
    </lineage>
</organism>
<evidence type="ECO:0000313" key="7">
    <source>
        <dbReference type="Proteomes" id="UP000176863"/>
    </source>
</evidence>
<dbReference type="AlphaFoldDB" id="A0A1F6CX68"/>
<evidence type="ECO:0000256" key="3">
    <source>
        <dbReference type="ARBA" id="ARBA00022679"/>
    </source>
</evidence>
<dbReference type="EMBL" id="MFKT01000009">
    <property type="protein sequence ID" value="OGG53768.1"/>
    <property type="molecule type" value="Genomic_DNA"/>
</dbReference>
<evidence type="ECO:0000256" key="2">
    <source>
        <dbReference type="ARBA" id="ARBA00007131"/>
    </source>
</evidence>
<dbReference type="InterPro" id="IPR020826">
    <property type="entry name" value="Transketolase_BS"/>
</dbReference>
<dbReference type="CDD" id="cd07033">
    <property type="entry name" value="TPP_PYR_DXS_TK_like"/>
    <property type="match status" value="1"/>
</dbReference>
<dbReference type="PANTHER" id="PTHR43825">
    <property type="entry name" value="PYRUVATE DEHYDROGENASE E1 COMPONENT"/>
    <property type="match status" value="1"/>
</dbReference>
<dbReference type="InterPro" id="IPR051157">
    <property type="entry name" value="PDH/Transketolase"/>
</dbReference>
<dbReference type="InterPro" id="IPR033248">
    <property type="entry name" value="Transketolase_C"/>
</dbReference>
<comment type="cofactor">
    <cofactor evidence="1">
        <name>thiamine diphosphate</name>
        <dbReference type="ChEBI" id="CHEBI:58937"/>
    </cofactor>
</comment>
<name>A0A1F6CX68_9BACT</name>
<dbReference type="FunFam" id="3.40.50.970:FF:000129">
    <property type="entry name" value="Transketolase"/>
    <property type="match status" value="1"/>
</dbReference>
<comment type="caution">
    <text evidence="6">The sequence shown here is derived from an EMBL/GenBank/DDBJ whole genome shotgun (WGS) entry which is preliminary data.</text>
</comment>
<reference evidence="6 7" key="1">
    <citation type="journal article" date="2016" name="Nat. Commun.">
        <title>Thousands of microbial genomes shed light on interconnected biogeochemical processes in an aquifer system.</title>
        <authorList>
            <person name="Anantharaman K."/>
            <person name="Brown C.T."/>
            <person name="Hug L.A."/>
            <person name="Sharon I."/>
            <person name="Castelle C.J."/>
            <person name="Probst A.J."/>
            <person name="Thomas B.C."/>
            <person name="Singh A."/>
            <person name="Wilkins M.J."/>
            <person name="Karaoz U."/>
            <person name="Brodie E.L."/>
            <person name="Williams K.H."/>
            <person name="Hubbard S.S."/>
            <person name="Banfield J.F."/>
        </authorList>
    </citation>
    <scope>NUCLEOTIDE SEQUENCE [LARGE SCALE GENOMIC DNA]</scope>
</reference>
<dbReference type="Pfam" id="PF02779">
    <property type="entry name" value="Transket_pyr"/>
    <property type="match status" value="1"/>
</dbReference>
<dbReference type="Proteomes" id="UP000176863">
    <property type="component" value="Unassembled WGS sequence"/>
</dbReference>
<dbReference type="STRING" id="1798480.A2851_02150"/>
<sequence length="314" mass="33666">MASTREGFGKGVVEAGKADERVVVLTADLAESTQAHHFQKAFPERFIQVGVAEQNMATVAAGMANYGKIPFITSYATFSPGRNWEQIRTTIAINNVPVVVCGMHAGVSVGPDGATHQALEDIALMRALPNMIVVSPCDAEEGRKATIAVAKLGKPAYMRWGREKTPIMTTNETPFEVGKANVVWSCQGQTLAVAIFATGPLLHNALLAARELEGQGINVTVTNVHTIKPLDKETILSRAREAGAVVTVEEHQISGGFGSAIAELLAQEFPVPIEFVGMHDQFGQSGTPKELIQHYKMDAPSIVEAVKKVIARKV</sequence>
<dbReference type="Gene3D" id="3.40.50.920">
    <property type="match status" value="1"/>
</dbReference>
<dbReference type="GO" id="GO:0016740">
    <property type="term" value="F:transferase activity"/>
    <property type="evidence" value="ECO:0007669"/>
    <property type="project" value="UniProtKB-KW"/>
</dbReference>
<evidence type="ECO:0000259" key="5">
    <source>
        <dbReference type="SMART" id="SM00861"/>
    </source>
</evidence>
<proteinExistence type="inferred from homology"/>
<protein>
    <submittedName>
        <fullName evidence="6">Transketolase</fullName>
    </submittedName>
</protein>
<dbReference type="InterPro" id="IPR005475">
    <property type="entry name" value="Transketolase-like_Pyr-bd"/>
</dbReference>
<keyword evidence="3" id="KW-0808">Transferase</keyword>
<dbReference type="PROSITE" id="PS00802">
    <property type="entry name" value="TRANSKETOLASE_2"/>
    <property type="match status" value="1"/>
</dbReference>
<accession>A0A1F6CX68</accession>
<dbReference type="Gene3D" id="3.40.50.970">
    <property type="match status" value="1"/>
</dbReference>
<evidence type="ECO:0000313" key="6">
    <source>
        <dbReference type="EMBL" id="OGG53768.1"/>
    </source>
</evidence>
<dbReference type="InterPro" id="IPR029061">
    <property type="entry name" value="THDP-binding"/>
</dbReference>
<keyword evidence="4" id="KW-0786">Thiamine pyrophosphate</keyword>
<evidence type="ECO:0000256" key="4">
    <source>
        <dbReference type="ARBA" id="ARBA00023052"/>
    </source>
</evidence>
<comment type="similarity">
    <text evidence="2">Belongs to the transketolase family.</text>
</comment>
<feature type="domain" description="Transketolase-like pyrimidine-binding" evidence="5">
    <location>
        <begin position="2"/>
        <end position="167"/>
    </location>
</feature>
<dbReference type="SMART" id="SM00861">
    <property type="entry name" value="Transket_pyr"/>
    <property type="match status" value="1"/>
</dbReference>
<dbReference type="PANTHER" id="PTHR43825:SF1">
    <property type="entry name" value="TRANSKETOLASE-LIKE PYRIMIDINE-BINDING DOMAIN-CONTAINING PROTEIN"/>
    <property type="match status" value="1"/>
</dbReference>
<gene>
    <name evidence="6" type="ORF">A2851_02150</name>
</gene>